<accession>A0A151GTP5</accession>
<dbReference type="EMBL" id="LAYC01000001">
    <property type="protein sequence ID" value="KYK60382.1"/>
    <property type="molecule type" value="Genomic_DNA"/>
</dbReference>
<dbReference type="InterPro" id="IPR002775">
    <property type="entry name" value="DNA/RNA-bd_Alba-like"/>
</dbReference>
<dbReference type="Pfam" id="PF01918">
    <property type="entry name" value="Alba"/>
    <property type="match status" value="1"/>
</dbReference>
<name>A0A151GTP5_DRECN</name>
<comment type="caution">
    <text evidence="3">The sequence shown here is derived from an EMBL/GenBank/DDBJ whole genome shotgun (WGS) entry which is preliminary data.</text>
</comment>
<keyword evidence="4" id="KW-1185">Reference proteome</keyword>
<feature type="domain" description="DNA/RNA-binding protein Alba-like" evidence="2">
    <location>
        <begin position="65"/>
        <end position="127"/>
    </location>
</feature>
<evidence type="ECO:0000313" key="4">
    <source>
        <dbReference type="Proteomes" id="UP000076580"/>
    </source>
</evidence>
<dbReference type="GO" id="GO:0003676">
    <property type="term" value="F:nucleic acid binding"/>
    <property type="evidence" value="ECO:0007669"/>
    <property type="project" value="InterPro"/>
</dbReference>
<dbReference type="GeneID" id="63714162"/>
<reference evidence="3 4" key="1">
    <citation type="journal article" date="2016" name="Sci. Rep.">
        <title>Insights into Adaptations to a Near-Obligate Nematode Endoparasitic Lifestyle from the Finished Genome of Drechmeria coniospora.</title>
        <authorList>
            <person name="Zhang L."/>
            <person name="Zhou Z."/>
            <person name="Guo Q."/>
            <person name="Fokkens L."/>
            <person name="Miskei M."/>
            <person name="Pocsi I."/>
            <person name="Zhang W."/>
            <person name="Chen M."/>
            <person name="Wang L."/>
            <person name="Sun Y."/>
            <person name="Donzelli B.G."/>
            <person name="Gibson D.M."/>
            <person name="Nelson D.R."/>
            <person name="Luo J.G."/>
            <person name="Rep M."/>
            <person name="Liu H."/>
            <person name="Yang S."/>
            <person name="Wang J."/>
            <person name="Krasnoff S.B."/>
            <person name="Xu Y."/>
            <person name="Molnar I."/>
            <person name="Lin M."/>
        </authorList>
    </citation>
    <scope>NUCLEOTIDE SEQUENCE [LARGE SCALE GENOMIC DNA]</scope>
    <source>
        <strain evidence="3 4">ARSEF 6962</strain>
    </source>
</reference>
<dbReference type="AlphaFoldDB" id="A0A151GTP5"/>
<dbReference type="RefSeq" id="XP_040659734.1">
    <property type="nucleotide sequence ID" value="XM_040798851.1"/>
</dbReference>
<organism evidence="3 4">
    <name type="scientific">Drechmeria coniospora</name>
    <name type="common">Nematophagous fungus</name>
    <name type="synonym">Meria coniospora</name>
    <dbReference type="NCBI Taxonomy" id="98403"/>
    <lineage>
        <taxon>Eukaryota</taxon>
        <taxon>Fungi</taxon>
        <taxon>Dikarya</taxon>
        <taxon>Ascomycota</taxon>
        <taxon>Pezizomycotina</taxon>
        <taxon>Sordariomycetes</taxon>
        <taxon>Hypocreomycetidae</taxon>
        <taxon>Hypocreales</taxon>
        <taxon>Ophiocordycipitaceae</taxon>
        <taxon>Drechmeria</taxon>
    </lineage>
</organism>
<evidence type="ECO:0000256" key="1">
    <source>
        <dbReference type="SAM" id="MobiDB-lite"/>
    </source>
</evidence>
<dbReference type="InParanoid" id="A0A151GTP5"/>
<evidence type="ECO:0000259" key="2">
    <source>
        <dbReference type="Pfam" id="PF01918"/>
    </source>
</evidence>
<gene>
    <name evidence="3" type="ORF">DCS_01519</name>
</gene>
<sequence length="206" mass="23084">MSAATVTSKGARKRKLPTETPQTPSSPANAHPQGQQRKLPKLIGPHESITAELQLKHDVLVASVISSTKIRKRITQIAAHLGESAGKPRVVLLHARTAEVCKMITIVEHCKRALKEKGKAWYQYNQLFDVPDEPRKKRDVVEETVLDKEDEPSDDDDFEAMQSRFENALLPPASDRTVKSMRIFLSPQLVPELRSKDDVTEQTSET</sequence>
<protein>
    <recommendedName>
        <fullName evidence="2">DNA/RNA-binding protein Alba-like domain-containing protein</fullName>
    </recommendedName>
</protein>
<evidence type="ECO:0000313" key="3">
    <source>
        <dbReference type="EMBL" id="KYK60382.1"/>
    </source>
</evidence>
<feature type="region of interest" description="Disordered" evidence="1">
    <location>
        <begin position="1"/>
        <end position="37"/>
    </location>
</feature>
<feature type="compositionally biased region" description="Polar residues" evidence="1">
    <location>
        <begin position="19"/>
        <end position="36"/>
    </location>
</feature>
<dbReference type="Proteomes" id="UP000076580">
    <property type="component" value="Chromosome 01"/>
</dbReference>
<proteinExistence type="predicted"/>